<dbReference type="AlphaFoldDB" id="A0A8J3K242"/>
<protein>
    <recommendedName>
        <fullName evidence="4">Helix-turn-helix domain-containing protein</fullName>
    </recommendedName>
</protein>
<name>A0A8J3K242_9ACTN</name>
<comment type="caution">
    <text evidence="2">The sequence shown here is derived from an EMBL/GenBank/DDBJ whole genome shotgun (WGS) entry which is preliminary data.</text>
</comment>
<dbReference type="Proteomes" id="UP000619293">
    <property type="component" value="Unassembled WGS sequence"/>
</dbReference>
<accession>A0A8J3K242</accession>
<feature type="region of interest" description="Disordered" evidence="1">
    <location>
        <begin position="68"/>
        <end position="93"/>
    </location>
</feature>
<keyword evidence="3" id="KW-1185">Reference proteome</keyword>
<dbReference type="EMBL" id="BONG01000031">
    <property type="protein sequence ID" value="GIF91388.1"/>
    <property type="molecule type" value="Genomic_DNA"/>
</dbReference>
<evidence type="ECO:0000256" key="1">
    <source>
        <dbReference type="SAM" id="MobiDB-lite"/>
    </source>
</evidence>
<reference evidence="2 3" key="1">
    <citation type="submission" date="2021-01" db="EMBL/GenBank/DDBJ databases">
        <title>Whole genome shotgun sequence of Catellatospora chokoriensis NBRC 107358.</title>
        <authorList>
            <person name="Komaki H."/>
            <person name="Tamura T."/>
        </authorList>
    </citation>
    <scope>NUCLEOTIDE SEQUENCE [LARGE SCALE GENOMIC DNA]</scope>
    <source>
        <strain evidence="2 3">NBRC 107358</strain>
    </source>
</reference>
<evidence type="ECO:0000313" key="2">
    <source>
        <dbReference type="EMBL" id="GIF91388.1"/>
    </source>
</evidence>
<proteinExistence type="predicted"/>
<dbReference type="SUPFAM" id="SSF46955">
    <property type="entry name" value="Putative DNA-binding domain"/>
    <property type="match status" value="1"/>
</dbReference>
<feature type="compositionally biased region" description="Polar residues" evidence="1">
    <location>
        <begin position="82"/>
        <end position="93"/>
    </location>
</feature>
<evidence type="ECO:0000313" key="3">
    <source>
        <dbReference type="Proteomes" id="UP000619293"/>
    </source>
</evidence>
<sequence length="93" mass="10034">MRQPGRGRYRDTVTAAPDPSAEWWTTSDVAAYLGVGVGTVSTYRARGQMPAPDKTIGRTHVWQPARIIGWHEARPRPGTGGRPTSDTKGASST</sequence>
<organism evidence="2 3">
    <name type="scientific">Catellatospora chokoriensis</name>
    <dbReference type="NCBI Taxonomy" id="310353"/>
    <lineage>
        <taxon>Bacteria</taxon>
        <taxon>Bacillati</taxon>
        <taxon>Actinomycetota</taxon>
        <taxon>Actinomycetes</taxon>
        <taxon>Micromonosporales</taxon>
        <taxon>Micromonosporaceae</taxon>
        <taxon>Catellatospora</taxon>
    </lineage>
</organism>
<gene>
    <name evidence="2" type="ORF">Cch02nite_48320</name>
</gene>
<evidence type="ECO:0008006" key="4">
    <source>
        <dbReference type="Google" id="ProtNLM"/>
    </source>
</evidence>
<dbReference type="InterPro" id="IPR009061">
    <property type="entry name" value="DNA-bd_dom_put_sf"/>
</dbReference>